<dbReference type="AlphaFoldDB" id="U2Q8N0"/>
<feature type="region of interest" description="Disordered" evidence="1">
    <location>
        <begin position="163"/>
        <end position="207"/>
    </location>
</feature>
<feature type="region of interest" description="Disordered" evidence="1">
    <location>
        <begin position="40"/>
        <end position="61"/>
    </location>
</feature>
<dbReference type="GO" id="GO:0004519">
    <property type="term" value="F:endonuclease activity"/>
    <property type="evidence" value="ECO:0007669"/>
    <property type="project" value="UniProtKB-KW"/>
</dbReference>
<dbReference type="Pfam" id="PF13358">
    <property type="entry name" value="DDE_3"/>
    <property type="match status" value="1"/>
</dbReference>
<evidence type="ECO:0000259" key="2">
    <source>
        <dbReference type="Pfam" id="PF13358"/>
    </source>
</evidence>
<dbReference type="EMBL" id="ACVN02000124">
    <property type="protein sequence ID" value="ERK59145.1"/>
    <property type="molecule type" value="Genomic_DNA"/>
</dbReference>
<gene>
    <name evidence="3" type="ORF">HMPREF0682_1803</name>
</gene>
<dbReference type="InterPro" id="IPR038717">
    <property type="entry name" value="Tc1-like_DDE_dom"/>
</dbReference>
<comment type="caution">
    <text evidence="3">The sequence shown here is derived from an EMBL/GenBank/DDBJ whole genome shotgun (WGS) entry which is preliminary data.</text>
</comment>
<keyword evidence="4" id="KW-1185">Reference proteome</keyword>
<keyword evidence="3" id="KW-0255">Endonuclease</keyword>
<evidence type="ECO:0000313" key="3">
    <source>
        <dbReference type="EMBL" id="ERK59145.1"/>
    </source>
</evidence>
<dbReference type="Proteomes" id="UP000017052">
    <property type="component" value="Unassembled WGS sequence"/>
</dbReference>
<protein>
    <submittedName>
        <fullName evidence="3">DDE family endonuclease</fullName>
    </submittedName>
</protein>
<feature type="compositionally biased region" description="Basic and acidic residues" evidence="1">
    <location>
        <begin position="225"/>
        <end position="234"/>
    </location>
</feature>
<keyword evidence="3" id="KW-0540">Nuclease</keyword>
<evidence type="ECO:0000313" key="4">
    <source>
        <dbReference type="Proteomes" id="UP000017052"/>
    </source>
</evidence>
<dbReference type="Gene3D" id="3.30.420.10">
    <property type="entry name" value="Ribonuclease H-like superfamily/Ribonuclease H"/>
    <property type="match status" value="1"/>
</dbReference>
<reference evidence="3" key="1">
    <citation type="submission" date="2013-08" db="EMBL/GenBank/DDBJ databases">
        <authorList>
            <person name="Durkin A.S."/>
            <person name="Haft D.R."/>
            <person name="McCorrison J."/>
            <person name="Torralba M."/>
            <person name="Gillis M."/>
            <person name="Haft D.H."/>
            <person name="Methe B."/>
            <person name="Sutton G."/>
            <person name="Nelson K.E."/>
        </authorList>
    </citation>
    <scope>NUCLEOTIDE SEQUENCE [LARGE SCALE GENOMIC DNA]</scope>
    <source>
        <strain evidence="3">F0233</strain>
    </source>
</reference>
<dbReference type="NCBIfam" id="NF033545">
    <property type="entry name" value="transpos_IS630"/>
    <property type="match status" value="1"/>
</dbReference>
<keyword evidence="3" id="KW-0378">Hydrolase</keyword>
<dbReference type="InterPro" id="IPR047655">
    <property type="entry name" value="Transpos_IS630-like"/>
</dbReference>
<feature type="region of interest" description="Disordered" evidence="1">
    <location>
        <begin position="225"/>
        <end position="272"/>
    </location>
</feature>
<organism evidence="3 4">
    <name type="scientific">Propionibacterium acidifaciens F0233</name>
    <dbReference type="NCBI Taxonomy" id="553198"/>
    <lineage>
        <taxon>Bacteria</taxon>
        <taxon>Bacillati</taxon>
        <taxon>Actinomycetota</taxon>
        <taxon>Actinomycetes</taxon>
        <taxon>Propionibacteriales</taxon>
        <taxon>Propionibacteriaceae</taxon>
        <taxon>Propionibacterium</taxon>
    </lineage>
</organism>
<dbReference type="InterPro" id="IPR036397">
    <property type="entry name" value="RNaseH_sf"/>
</dbReference>
<feature type="domain" description="Tc1-like transposase DDE" evidence="2">
    <location>
        <begin position="220"/>
        <end position="355"/>
    </location>
</feature>
<feature type="compositionally biased region" description="Polar residues" evidence="1">
    <location>
        <begin position="254"/>
        <end position="272"/>
    </location>
</feature>
<feature type="compositionally biased region" description="Basic and acidic residues" evidence="1">
    <location>
        <begin position="189"/>
        <end position="204"/>
    </location>
</feature>
<name>U2Q8N0_9ACTN</name>
<proteinExistence type="predicted"/>
<evidence type="ECO:0000256" key="1">
    <source>
        <dbReference type="SAM" id="MobiDB-lite"/>
    </source>
</evidence>
<sequence>MFAESAATKRIIQKAVCTAGMKRNRMFRGFPVLFRMRWGRAGRGRPGRRPPSWSGGRKRSDNHVLVRMKTEAVLHASRGVDVGVIAGMVERTERTVQEWPAEWRGTRMRRVPAGHAGNQDAAKPARAQKEELETILARPPSPAGVHAEFRDAPALREVVKTLSDAEHQSDPSHRLLPPLCGPNPEPPDPFDKHRNEKATTRRAAEATTRVKALLDAGWKVYTADEARPEHEARTRRMQPPRGQRTRPSVDRQKTSQSFPGALSPTSKTVTPYPIEQNQNTWQTILALERLQRETEAGKTAVVPDNARSHHAKALTALHEPGRLLERITPIHPPPYAPDHNPAEHVRNTAKNNTATIQHETPEETLGASAPYIAGRTVDYDFEHLPPRETRNDPAP</sequence>
<accession>U2Q8N0</accession>
<dbReference type="GO" id="GO:0003676">
    <property type="term" value="F:nucleic acid binding"/>
    <property type="evidence" value="ECO:0007669"/>
    <property type="project" value="InterPro"/>
</dbReference>
<feature type="compositionally biased region" description="Basic and acidic residues" evidence="1">
    <location>
        <begin position="163"/>
        <end position="173"/>
    </location>
</feature>